<dbReference type="CDD" id="cd01948">
    <property type="entry name" value="EAL"/>
    <property type="match status" value="1"/>
</dbReference>
<evidence type="ECO:0000259" key="2">
    <source>
        <dbReference type="PROSITE" id="PS50113"/>
    </source>
</evidence>
<evidence type="ECO:0000313" key="5">
    <source>
        <dbReference type="EMBL" id="GIE00006.1"/>
    </source>
</evidence>
<feature type="domain" description="GGDEF" evidence="4">
    <location>
        <begin position="608"/>
        <end position="745"/>
    </location>
</feature>
<dbReference type="InterPro" id="IPR052155">
    <property type="entry name" value="Biofilm_reg_signaling"/>
</dbReference>
<dbReference type="SMART" id="SM00091">
    <property type="entry name" value="PAS"/>
    <property type="match status" value="1"/>
</dbReference>
<feature type="transmembrane region" description="Helical" evidence="1">
    <location>
        <begin position="257"/>
        <end position="277"/>
    </location>
</feature>
<gene>
    <name evidence="5" type="ORF">Adu01nite_13560</name>
</gene>
<feature type="transmembrane region" description="Helical" evidence="1">
    <location>
        <begin position="122"/>
        <end position="141"/>
    </location>
</feature>
<dbReference type="SUPFAM" id="SSF55073">
    <property type="entry name" value="Nucleotide cyclase"/>
    <property type="match status" value="1"/>
</dbReference>
<dbReference type="Proteomes" id="UP000637628">
    <property type="component" value="Unassembled WGS sequence"/>
</dbReference>
<keyword evidence="1" id="KW-0472">Membrane</keyword>
<dbReference type="InterPro" id="IPR035965">
    <property type="entry name" value="PAS-like_dom_sf"/>
</dbReference>
<dbReference type="Pfam" id="PF00563">
    <property type="entry name" value="EAL"/>
    <property type="match status" value="1"/>
</dbReference>
<sequence>MTTRTARGCFAAWIVVLTAVYYAFPGSHLYTWAALGYSSAAMIVLGVHLNKPSHRAPWYLIAAALVVFNTGDNAYNLIIAFGHEPNFPGIADWLYLAVYPLLTGGFIMFVRLRNGGVSNRAALLDALVPTVGLGLLSWVYWIAPFTRSQDLSLVEKLVSVGYPLGDVLVLAMTLRMITTPGKRPRVLTVLGISMIGLLISDVLYGQSQLNSAWSLGGPVDLGWIVFYAAMGFVGLMPSMRELTEPSGAHGAETPHRIIWMASAALIAPVVLYLEWINGAEAARQGVIDAPVIAGAAALMFVLVIARVNGLALDQLRARSRERALRKASEKLFAAATVDDALQAAADAIGTLMPRDTPYDLRQVIEVTEAPRNSGVRIVGADEVPDEVRTENYDTYLIGTLQLPGTPARQLLGIIAAPGNLLRDMVDTFAALTAQVEVVLERITLTGEVSRRDSEVWFRTLIQNASDVILIVTDDDHIRYASPSAATVFGHEDLAGTPLSALVAVSHHRTMRAILAAVRGGAGTDGAPDLSVLCADGRLVQVEVDGRDLRDDPTVGGLVLTISDVTERRRLEDDLSHLAFHDGLTGLANRVKFRNRLERSFAAADRDGTTLTVLFVDLDDFKEVNDTLGHAVGDELLITVGQRITTVIGGAATAARMGGDEFAVLIEDCGGVDEAELVAAQIVASLAVAFEVSDGFGGSHIVSGAASVGVAASTDAESATELLRHADLALYQAKGGAKGTWQRYRPELHTAMNQRLEVRAALHDAIDAEQFRNMYQPIVDLHTGLIAGVEALVRWEHPTRGLLGPFHFIEVAEESGAIVAIGDWVLREALAQFARWRADDPDMSLKYVSVNVSARQFRTPGFVERVREALDAAGARPEWLLLEITESLVLRDAEQVWNDLRMLRALGVRIAIDDFGTGYSSLSYLRQMPVDVLKLDKSFIDDILTSDQQHTMVDSIVALARNLDLKVIAEGVEQTGQRAALAAMGCPFGQGYLFSKPAWPDEIVALTHSVPELV</sequence>
<dbReference type="InterPro" id="IPR000160">
    <property type="entry name" value="GGDEF_dom"/>
</dbReference>
<dbReference type="CDD" id="cd01949">
    <property type="entry name" value="GGDEF"/>
    <property type="match status" value="1"/>
</dbReference>
<feature type="transmembrane region" description="Helical" evidence="1">
    <location>
        <begin position="7"/>
        <end position="24"/>
    </location>
</feature>
<feature type="domain" description="PAC" evidence="2">
    <location>
        <begin position="525"/>
        <end position="576"/>
    </location>
</feature>
<dbReference type="InterPro" id="IPR000014">
    <property type="entry name" value="PAS"/>
</dbReference>
<keyword evidence="1" id="KW-1133">Transmembrane helix</keyword>
<evidence type="ECO:0000313" key="6">
    <source>
        <dbReference type="Proteomes" id="UP000637628"/>
    </source>
</evidence>
<evidence type="ECO:0000259" key="4">
    <source>
        <dbReference type="PROSITE" id="PS50887"/>
    </source>
</evidence>
<dbReference type="EMBL" id="BOML01000013">
    <property type="protein sequence ID" value="GIE00006.1"/>
    <property type="molecule type" value="Genomic_DNA"/>
</dbReference>
<dbReference type="SMART" id="SM00267">
    <property type="entry name" value="GGDEF"/>
    <property type="match status" value="1"/>
</dbReference>
<dbReference type="NCBIfam" id="TIGR00254">
    <property type="entry name" value="GGDEF"/>
    <property type="match status" value="1"/>
</dbReference>
<feature type="transmembrane region" description="Helical" evidence="1">
    <location>
        <begin position="153"/>
        <end position="174"/>
    </location>
</feature>
<evidence type="ECO:0000259" key="3">
    <source>
        <dbReference type="PROSITE" id="PS50883"/>
    </source>
</evidence>
<comment type="caution">
    <text evidence="5">The sequence shown here is derived from an EMBL/GenBank/DDBJ whole genome shotgun (WGS) entry which is preliminary data.</text>
</comment>
<feature type="domain" description="EAL" evidence="3">
    <location>
        <begin position="754"/>
        <end position="1010"/>
    </location>
</feature>
<dbReference type="PANTHER" id="PTHR44757">
    <property type="entry name" value="DIGUANYLATE CYCLASE DGCP"/>
    <property type="match status" value="1"/>
</dbReference>
<dbReference type="Gene3D" id="3.30.70.270">
    <property type="match status" value="1"/>
</dbReference>
<name>A0ABQ3YR40_9ACTN</name>
<dbReference type="Gene3D" id="3.30.450.20">
    <property type="entry name" value="PAS domain"/>
    <property type="match status" value="1"/>
</dbReference>
<dbReference type="PROSITE" id="PS50883">
    <property type="entry name" value="EAL"/>
    <property type="match status" value="1"/>
</dbReference>
<reference evidence="5 6" key="1">
    <citation type="submission" date="2021-01" db="EMBL/GenBank/DDBJ databases">
        <title>Whole genome shotgun sequence of Actinoplanes durhamensis NBRC 14914.</title>
        <authorList>
            <person name="Komaki H."/>
            <person name="Tamura T."/>
        </authorList>
    </citation>
    <scope>NUCLEOTIDE SEQUENCE [LARGE SCALE GENOMIC DNA]</scope>
    <source>
        <strain evidence="5 6">NBRC 14914</strain>
    </source>
</reference>
<dbReference type="SUPFAM" id="SSF141868">
    <property type="entry name" value="EAL domain-like"/>
    <property type="match status" value="1"/>
</dbReference>
<protein>
    <submittedName>
        <fullName evidence="5">Uncharacterized protein</fullName>
    </submittedName>
</protein>
<dbReference type="Pfam" id="PF00990">
    <property type="entry name" value="GGDEF"/>
    <property type="match status" value="1"/>
</dbReference>
<feature type="transmembrane region" description="Helical" evidence="1">
    <location>
        <begin position="289"/>
        <end position="312"/>
    </location>
</feature>
<dbReference type="SUPFAM" id="SSF55785">
    <property type="entry name" value="PYP-like sensor domain (PAS domain)"/>
    <property type="match status" value="1"/>
</dbReference>
<dbReference type="InterPro" id="IPR043128">
    <property type="entry name" value="Rev_trsase/Diguanyl_cyclase"/>
</dbReference>
<feature type="transmembrane region" description="Helical" evidence="1">
    <location>
        <begin position="30"/>
        <end position="49"/>
    </location>
</feature>
<dbReference type="NCBIfam" id="TIGR00229">
    <property type="entry name" value="sensory_box"/>
    <property type="match status" value="1"/>
</dbReference>
<proteinExistence type="predicted"/>
<dbReference type="InterPro" id="IPR013656">
    <property type="entry name" value="PAS_4"/>
</dbReference>
<dbReference type="InterPro" id="IPR035919">
    <property type="entry name" value="EAL_sf"/>
</dbReference>
<keyword evidence="1" id="KW-0812">Transmembrane</keyword>
<feature type="transmembrane region" description="Helical" evidence="1">
    <location>
        <begin position="56"/>
        <end position="81"/>
    </location>
</feature>
<feature type="transmembrane region" description="Helical" evidence="1">
    <location>
        <begin position="212"/>
        <end position="236"/>
    </location>
</feature>
<dbReference type="PROSITE" id="PS50113">
    <property type="entry name" value="PAC"/>
    <property type="match status" value="1"/>
</dbReference>
<dbReference type="PROSITE" id="PS50887">
    <property type="entry name" value="GGDEF"/>
    <property type="match status" value="1"/>
</dbReference>
<dbReference type="PANTHER" id="PTHR44757:SF2">
    <property type="entry name" value="BIOFILM ARCHITECTURE MAINTENANCE PROTEIN MBAA"/>
    <property type="match status" value="1"/>
</dbReference>
<keyword evidence="6" id="KW-1185">Reference proteome</keyword>
<dbReference type="InterPro" id="IPR001633">
    <property type="entry name" value="EAL_dom"/>
</dbReference>
<evidence type="ECO:0000256" key="1">
    <source>
        <dbReference type="SAM" id="Phobius"/>
    </source>
</evidence>
<dbReference type="Gene3D" id="3.20.20.450">
    <property type="entry name" value="EAL domain"/>
    <property type="match status" value="1"/>
</dbReference>
<dbReference type="InterPro" id="IPR029787">
    <property type="entry name" value="Nucleotide_cyclase"/>
</dbReference>
<dbReference type="RefSeq" id="WP_203725664.1">
    <property type="nucleotide sequence ID" value="NZ_BAAATX010000015.1"/>
</dbReference>
<dbReference type="SMART" id="SM00052">
    <property type="entry name" value="EAL"/>
    <property type="match status" value="1"/>
</dbReference>
<dbReference type="CDD" id="cd00130">
    <property type="entry name" value="PAS"/>
    <property type="match status" value="1"/>
</dbReference>
<dbReference type="Pfam" id="PF08448">
    <property type="entry name" value="PAS_4"/>
    <property type="match status" value="1"/>
</dbReference>
<feature type="transmembrane region" description="Helical" evidence="1">
    <location>
        <begin position="93"/>
        <end position="110"/>
    </location>
</feature>
<feature type="transmembrane region" description="Helical" evidence="1">
    <location>
        <begin position="186"/>
        <end position="206"/>
    </location>
</feature>
<dbReference type="InterPro" id="IPR000700">
    <property type="entry name" value="PAS-assoc_C"/>
</dbReference>
<accession>A0ABQ3YR40</accession>
<organism evidence="5 6">
    <name type="scientific">Paractinoplanes durhamensis</name>
    <dbReference type="NCBI Taxonomy" id="113563"/>
    <lineage>
        <taxon>Bacteria</taxon>
        <taxon>Bacillati</taxon>
        <taxon>Actinomycetota</taxon>
        <taxon>Actinomycetes</taxon>
        <taxon>Micromonosporales</taxon>
        <taxon>Micromonosporaceae</taxon>
        <taxon>Paractinoplanes</taxon>
    </lineage>
</organism>